<dbReference type="EMBL" id="MFGJ01000005">
    <property type="protein sequence ID" value="OGF32501.1"/>
    <property type="molecule type" value="Genomic_DNA"/>
</dbReference>
<keyword evidence="2" id="KW-0963">Cytoplasm</keyword>
<evidence type="ECO:0000313" key="16">
    <source>
        <dbReference type="Proteomes" id="UP000179001"/>
    </source>
</evidence>
<dbReference type="Gene3D" id="1.20.1580.10">
    <property type="entry name" value="ABC transporter ATPase like domain"/>
    <property type="match status" value="2"/>
</dbReference>
<sequence>MKYIIVKNITKNNLKKFSVKIPLHKLVAIVGPSGSGKSTLVHEVLYNNSINNEWNIKNLPKVVDILEQKVILPKDSKLSLGEFNLDKLKKKLSAIKKPDLLIVDEPCAGFCQKERKAILKMLKNKVKQGYSIIAVEHNKEIIANADYIIELGPGAGRYGGKLIFEGNLNEFKKSNTITAKHVFQLNKDSFEQRTLEKSQKITISKISAGKFNNYSFTFPLTKITCLTGCSGSGKSTLLDVTYRALFKGQNAWKIRLKTVKIDGKSNVRRSFIVPQSPIGDHPSSTLATYAKVWDNIREIFANEKLAKQLRLTKSDFIISKSILESKNDFSKDILKVCYQGKNIKQVANLTIDEALEIFKTNKLIVRKLAFLQEVGLGYLVLGQKSGSLSGGEAQRVRVANILSKKLGDRSVYIFDTPTRGLHLKDIPVLINVFRKIINKNNTILIADNREEIFHYCDFQINLQK</sequence>
<keyword evidence="7" id="KW-0067">ATP-binding</keyword>
<reference evidence="15 16" key="1">
    <citation type="journal article" date="2016" name="Nat. Commun.">
        <title>Thousands of microbial genomes shed light on interconnected biogeochemical processes in an aquifer system.</title>
        <authorList>
            <person name="Anantharaman K."/>
            <person name="Brown C.T."/>
            <person name="Hug L.A."/>
            <person name="Sharon I."/>
            <person name="Castelle C.J."/>
            <person name="Probst A.J."/>
            <person name="Thomas B.C."/>
            <person name="Singh A."/>
            <person name="Wilkins M.J."/>
            <person name="Karaoz U."/>
            <person name="Brodie E.L."/>
            <person name="Williams K.H."/>
            <person name="Hubbard S.S."/>
            <person name="Banfield J.F."/>
        </authorList>
    </citation>
    <scope>NUCLEOTIDE SEQUENCE [LARGE SCALE GENOMIC DNA]</scope>
</reference>
<dbReference type="Proteomes" id="UP000179001">
    <property type="component" value="Unassembled WGS sequence"/>
</dbReference>
<dbReference type="PANTHER" id="PTHR43152:SF3">
    <property type="entry name" value="UVRABC SYSTEM PROTEIN A"/>
    <property type="match status" value="1"/>
</dbReference>
<evidence type="ECO:0000313" key="15">
    <source>
        <dbReference type="EMBL" id="OGF32501.1"/>
    </source>
</evidence>
<evidence type="ECO:0000256" key="9">
    <source>
        <dbReference type="ARBA" id="ARBA00023125"/>
    </source>
</evidence>
<feature type="domain" description="AAA+ ATPase" evidence="14">
    <location>
        <begin position="23"/>
        <end position="155"/>
    </location>
</feature>
<keyword evidence="8" id="KW-0267">Excision nuclease</keyword>
<evidence type="ECO:0000256" key="13">
    <source>
        <dbReference type="ARBA" id="ARBA00042156"/>
    </source>
</evidence>
<evidence type="ECO:0000256" key="5">
    <source>
        <dbReference type="ARBA" id="ARBA00022763"/>
    </source>
</evidence>
<dbReference type="GO" id="GO:0016887">
    <property type="term" value="F:ATP hydrolysis activity"/>
    <property type="evidence" value="ECO:0007669"/>
    <property type="project" value="InterPro"/>
</dbReference>
<evidence type="ECO:0000256" key="4">
    <source>
        <dbReference type="ARBA" id="ARBA00022741"/>
    </source>
</evidence>
<dbReference type="InterPro" id="IPR003593">
    <property type="entry name" value="AAA+_ATPase"/>
</dbReference>
<gene>
    <name evidence="15" type="ORF">A2478_02605</name>
</gene>
<accession>A0A1F5T212</accession>
<comment type="caution">
    <text evidence="15">The sequence shown here is derived from an EMBL/GenBank/DDBJ whole genome shotgun (WGS) entry which is preliminary data.</text>
</comment>
<keyword evidence="5" id="KW-0227">DNA damage</keyword>
<dbReference type="Gene3D" id="3.40.50.300">
    <property type="entry name" value="P-loop containing nucleotide triphosphate hydrolases"/>
    <property type="match status" value="4"/>
</dbReference>
<dbReference type="GO" id="GO:0004518">
    <property type="term" value="F:nuclease activity"/>
    <property type="evidence" value="ECO:0007669"/>
    <property type="project" value="UniProtKB-KW"/>
</dbReference>
<evidence type="ECO:0000256" key="10">
    <source>
        <dbReference type="ARBA" id="ARBA00023204"/>
    </source>
</evidence>
<evidence type="ECO:0000256" key="6">
    <source>
        <dbReference type="ARBA" id="ARBA00022769"/>
    </source>
</evidence>
<evidence type="ECO:0000256" key="12">
    <source>
        <dbReference type="ARBA" id="ARBA00039316"/>
    </source>
</evidence>
<dbReference type="SUPFAM" id="SSF52540">
    <property type="entry name" value="P-loop containing nucleoside triphosphate hydrolases"/>
    <property type="match status" value="2"/>
</dbReference>
<evidence type="ECO:0000256" key="1">
    <source>
        <dbReference type="ARBA" id="ARBA00004496"/>
    </source>
</evidence>
<dbReference type="AlphaFoldDB" id="A0A1F5T212"/>
<keyword evidence="6" id="KW-0228">DNA excision</keyword>
<comment type="subcellular location">
    <subcellularLocation>
        <location evidence="1">Cytoplasm</location>
    </subcellularLocation>
</comment>
<protein>
    <recommendedName>
        <fullName evidence="12">UvrABC system protein A</fullName>
    </recommendedName>
    <alternativeName>
        <fullName evidence="13">Excinuclease ABC subunit A</fullName>
    </alternativeName>
</protein>
<keyword evidence="3" id="KW-0677">Repeat</keyword>
<comment type="similarity">
    <text evidence="11">Belongs to the ABC transporter superfamily. UvrA family.</text>
</comment>
<evidence type="ECO:0000256" key="8">
    <source>
        <dbReference type="ARBA" id="ARBA00022881"/>
    </source>
</evidence>
<dbReference type="GO" id="GO:0005737">
    <property type="term" value="C:cytoplasm"/>
    <property type="evidence" value="ECO:0007669"/>
    <property type="project" value="UniProtKB-SubCell"/>
</dbReference>
<keyword evidence="9" id="KW-0238">DNA-binding</keyword>
<dbReference type="GO" id="GO:0005524">
    <property type="term" value="F:ATP binding"/>
    <property type="evidence" value="ECO:0007669"/>
    <property type="project" value="UniProtKB-KW"/>
</dbReference>
<dbReference type="GO" id="GO:0003677">
    <property type="term" value="F:DNA binding"/>
    <property type="evidence" value="ECO:0007669"/>
    <property type="project" value="UniProtKB-KW"/>
</dbReference>
<evidence type="ECO:0000256" key="7">
    <source>
        <dbReference type="ARBA" id="ARBA00022840"/>
    </source>
</evidence>
<dbReference type="Pfam" id="PF00005">
    <property type="entry name" value="ABC_tran"/>
    <property type="match status" value="1"/>
</dbReference>
<dbReference type="InterPro" id="IPR027417">
    <property type="entry name" value="P-loop_NTPase"/>
</dbReference>
<dbReference type="STRING" id="1798002.A2478_02605"/>
<dbReference type="PANTHER" id="PTHR43152">
    <property type="entry name" value="UVRABC SYSTEM PROTEIN A"/>
    <property type="match status" value="1"/>
</dbReference>
<dbReference type="GO" id="GO:0006281">
    <property type="term" value="P:DNA repair"/>
    <property type="evidence" value="ECO:0007669"/>
    <property type="project" value="UniProtKB-KW"/>
</dbReference>
<dbReference type="SMART" id="SM00382">
    <property type="entry name" value="AAA"/>
    <property type="match status" value="2"/>
</dbReference>
<feature type="domain" description="AAA+ ATPase" evidence="14">
    <location>
        <begin position="220"/>
        <end position="457"/>
    </location>
</feature>
<organism evidence="15 16">
    <name type="scientific">Candidatus Falkowbacteria bacterium RIFOXYC2_FULL_36_12</name>
    <dbReference type="NCBI Taxonomy" id="1798002"/>
    <lineage>
        <taxon>Bacteria</taxon>
        <taxon>Candidatus Falkowiibacteriota</taxon>
    </lineage>
</organism>
<name>A0A1F5T212_9BACT</name>
<evidence type="ECO:0000259" key="14">
    <source>
        <dbReference type="SMART" id="SM00382"/>
    </source>
</evidence>
<keyword evidence="4" id="KW-0547">Nucleotide-binding</keyword>
<evidence type="ECO:0000256" key="11">
    <source>
        <dbReference type="ARBA" id="ARBA00038000"/>
    </source>
</evidence>
<dbReference type="InterPro" id="IPR003439">
    <property type="entry name" value="ABC_transporter-like_ATP-bd"/>
</dbReference>
<evidence type="ECO:0000256" key="2">
    <source>
        <dbReference type="ARBA" id="ARBA00022490"/>
    </source>
</evidence>
<proteinExistence type="inferred from homology"/>
<evidence type="ECO:0000256" key="3">
    <source>
        <dbReference type="ARBA" id="ARBA00022737"/>
    </source>
</evidence>
<keyword evidence="10" id="KW-0234">DNA repair</keyword>